<keyword evidence="3" id="KW-1185">Reference proteome</keyword>
<protein>
    <submittedName>
        <fullName evidence="1">Uncharacterized protein</fullName>
    </submittedName>
</protein>
<evidence type="ECO:0000313" key="1">
    <source>
        <dbReference type="EMBL" id="NEK93087.1"/>
    </source>
</evidence>
<accession>A0A6P0EPT5</accession>
<reference evidence="2 4" key="2">
    <citation type="submission" date="2020-02" db="EMBL/GenBank/DDBJ databases">
        <title>The WGS of Modestobacter muralis DSM 100205.</title>
        <authorList>
            <person name="Jiang Z."/>
        </authorList>
    </citation>
    <scope>NUCLEOTIDE SEQUENCE [LARGE SCALE GENOMIC DNA]</scope>
    <source>
        <strain evidence="2 4">DSM 100205</strain>
    </source>
</reference>
<dbReference type="AlphaFoldDB" id="A0A6P0EPT5"/>
<organism evidence="1 3">
    <name type="scientific">Modestobacter muralis</name>
    <dbReference type="NCBI Taxonomy" id="1608614"/>
    <lineage>
        <taxon>Bacteria</taxon>
        <taxon>Bacillati</taxon>
        <taxon>Actinomycetota</taxon>
        <taxon>Actinomycetes</taxon>
        <taxon>Geodermatophilales</taxon>
        <taxon>Geodermatophilaceae</taxon>
        <taxon>Modestobacter</taxon>
    </lineage>
</organism>
<comment type="caution">
    <text evidence="1">The sequence shown here is derived from an EMBL/GenBank/DDBJ whole genome shotgun (WGS) entry which is preliminary data.</text>
</comment>
<dbReference type="RefSeq" id="WP_163609552.1">
    <property type="nucleotide sequence ID" value="NZ_JAAGWB010000009.1"/>
</dbReference>
<evidence type="ECO:0000313" key="2">
    <source>
        <dbReference type="EMBL" id="NEN49854.1"/>
    </source>
</evidence>
<evidence type="ECO:0000313" key="4">
    <source>
        <dbReference type="Proteomes" id="UP000471152"/>
    </source>
</evidence>
<proteinExistence type="predicted"/>
<evidence type="ECO:0000313" key="3">
    <source>
        <dbReference type="Proteomes" id="UP000468828"/>
    </source>
</evidence>
<sequence>MIDSDFGPDPLALLCREVLRERTPALIAEACAWAVGLSDHPHVQRVRGRLVPSGSTLGARAANGQPLGAEEDGRLELGDARPGSFQDALNALGADGVLYAERFDRELIDPFVLDTCLQAAERARATRTAEWAELLDELGENSDDLVELVRVGEWEAPLRIDAEHLVLAAIGAVPLVEVEAEGLPLSLVRAAEAVTRAAAPVPAPTGPAADELAGALFLAEAAVRGSGLTLPVPLAQADRLLDVLLAEGLLPEEVPALLSQLPVEPVTAAEVRATLAALGG</sequence>
<gene>
    <name evidence="2" type="ORF">G3R41_02705</name>
    <name evidence="1" type="ORF">GCU67_02705</name>
</gene>
<dbReference type="Proteomes" id="UP000468828">
    <property type="component" value="Unassembled WGS sequence"/>
</dbReference>
<name>A0A6P0EPT5_9ACTN</name>
<dbReference type="EMBL" id="JAAGWB010000009">
    <property type="protein sequence ID" value="NEN49854.1"/>
    <property type="molecule type" value="Genomic_DNA"/>
</dbReference>
<reference evidence="1 3" key="1">
    <citation type="submission" date="2020-01" db="EMBL/GenBank/DDBJ databases">
        <title>the WGS Modestobacter muralis CPCC 204518.</title>
        <authorList>
            <person name="Jiang Z."/>
        </authorList>
    </citation>
    <scope>NUCLEOTIDE SEQUENCE [LARGE SCALE GENOMIC DNA]</scope>
    <source>
        <strain evidence="1 3">DSM 100205</strain>
    </source>
</reference>
<dbReference type="Proteomes" id="UP000471152">
    <property type="component" value="Unassembled WGS sequence"/>
</dbReference>
<dbReference type="EMBL" id="JAAGWH010000009">
    <property type="protein sequence ID" value="NEK93087.1"/>
    <property type="molecule type" value="Genomic_DNA"/>
</dbReference>